<gene>
    <name evidence="10" type="ORF">FB556_2447</name>
</gene>
<evidence type="ECO:0000256" key="5">
    <source>
        <dbReference type="ARBA" id="ARBA00022989"/>
    </source>
</evidence>
<evidence type="ECO:0000256" key="6">
    <source>
        <dbReference type="ARBA" id="ARBA00023010"/>
    </source>
</evidence>
<dbReference type="EMBL" id="VFOU01000004">
    <property type="protein sequence ID" value="TQL65970.1"/>
    <property type="molecule type" value="Genomic_DNA"/>
</dbReference>
<comment type="caution">
    <text evidence="10">The sequence shown here is derived from an EMBL/GenBank/DDBJ whole genome shotgun (WGS) entry which is preliminary data.</text>
</comment>
<feature type="transmembrane region" description="Helical" evidence="9">
    <location>
        <begin position="6"/>
        <end position="23"/>
    </location>
</feature>
<evidence type="ECO:0000256" key="2">
    <source>
        <dbReference type="ARBA" id="ARBA00022448"/>
    </source>
</evidence>
<keyword evidence="7 9" id="KW-0472">Membrane</keyword>
<evidence type="ECO:0000256" key="1">
    <source>
        <dbReference type="ARBA" id="ARBA00004167"/>
    </source>
</evidence>
<evidence type="ECO:0000256" key="7">
    <source>
        <dbReference type="ARBA" id="ARBA00023136"/>
    </source>
</evidence>
<dbReference type="Proteomes" id="UP000319746">
    <property type="component" value="Unassembled WGS sequence"/>
</dbReference>
<feature type="region of interest" description="Disordered" evidence="8">
    <location>
        <begin position="135"/>
        <end position="200"/>
    </location>
</feature>
<evidence type="ECO:0000256" key="3">
    <source>
        <dbReference type="ARBA" id="ARBA00022692"/>
    </source>
</evidence>
<keyword evidence="2" id="KW-0813">Transport</keyword>
<proteinExistence type="predicted"/>
<keyword evidence="11" id="KW-1185">Reference proteome</keyword>
<dbReference type="AlphaFoldDB" id="A0A543A0E6"/>
<sequence length="200" mass="22036">MNIFGINGGELIILVVLALLLLGPEKIPEYLRKLREWVHRIRLLAEGAKEQFKEETGTDFDEVDWQKYDPRQYDPRRVIREALSEPIEDLEASLHDAQTTVQDAADTVLDKPSPPRPTLTQAEILAAAVPIDQLSQQPQFPDPSKPASLQAPAFGSSLAPQETDGQLDGSATVEGRNTAESLVEPEEPEVVTTPFDAEAT</sequence>
<keyword evidence="4" id="KW-0653">Protein transport</keyword>
<evidence type="ECO:0000256" key="8">
    <source>
        <dbReference type="SAM" id="MobiDB-lite"/>
    </source>
</evidence>
<evidence type="ECO:0000313" key="10">
    <source>
        <dbReference type="EMBL" id="TQL65970.1"/>
    </source>
</evidence>
<evidence type="ECO:0000313" key="11">
    <source>
        <dbReference type="Proteomes" id="UP000319746"/>
    </source>
</evidence>
<dbReference type="InterPro" id="IPR003369">
    <property type="entry name" value="TatA/B/E"/>
</dbReference>
<keyword evidence="5 9" id="KW-1133">Transmembrane helix</keyword>
<comment type="subcellular location">
    <subcellularLocation>
        <location evidence="1">Membrane</location>
        <topology evidence="1">Single-pass membrane protein</topology>
    </subcellularLocation>
</comment>
<protein>
    <submittedName>
        <fullName evidence="10">Sec-independent protein translocase protein TatA</fullName>
    </submittedName>
</protein>
<accession>A0A543A0E6</accession>
<reference evidence="10 11" key="1">
    <citation type="submission" date="2019-06" db="EMBL/GenBank/DDBJ databases">
        <title>Sequencing the genomes of 1000 actinobacteria strains.</title>
        <authorList>
            <person name="Klenk H.-P."/>
        </authorList>
    </citation>
    <scope>NUCLEOTIDE SEQUENCE [LARGE SCALE GENOMIC DNA]</scope>
    <source>
        <strain evidence="10 11">DSM 24083</strain>
    </source>
</reference>
<evidence type="ECO:0000256" key="9">
    <source>
        <dbReference type="SAM" id="Phobius"/>
    </source>
</evidence>
<organism evidence="10 11">
    <name type="scientific">Enteractinococcus coprophilus</name>
    <dbReference type="NCBI Taxonomy" id="1027633"/>
    <lineage>
        <taxon>Bacteria</taxon>
        <taxon>Bacillati</taxon>
        <taxon>Actinomycetota</taxon>
        <taxon>Actinomycetes</taxon>
        <taxon>Micrococcales</taxon>
        <taxon>Micrococcaceae</taxon>
    </lineage>
</organism>
<evidence type="ECO:0000256" key="4">
    <source>
        <dbReference type="ARBA" id="ARBA00022927"/>
    </source>
</evidence>
<dbReference type="Gene3D" id="1.20.5.3310">
    <property type="match status" value="1"/>
</dbReference>
<dbReference type="PRINTS" id="PR01506">
    <property type="entry name" value="TATBPROTEIN"/>
</dbReference>
<name>A0A543A0E6_9MICC</name>
<keyword evidence="3 9" id="KW-0812">Transmembrane</keyword>
<dbReference type="RefSeq" id="WP_246057460.1">
    <property type="nucleotide sequence ID" value="NZ_BAABAN010000006.1"/>
</dbReference>
<keyword evidence="6" id="KW-0811">Translocation</keyword>
<dbReference type="Pfam" id="PF02416">
    <property type="entry name" value="TatA_B_E"/>
    <property type="match status" value="1"/>
</dbReference>